<feature type="domain" description="Heavy metal binding" evidence="3">
    <location>
        <begin position="43"/>
        <end position="69"/>
    </location>
</feature>
<feature type="domain" description="CusB-like beta-barrel" evidence="6">
    <location>
        <begin position="244"/>
        <end position="321"/>
    </location>
</feature>
<feature type="domain" description="CusB-like barrel-sandwich hybrid" evidence="5">
    <location>
        <begin position="124"/>
        <end position="239"/>
    </location>
</feature>
<dbReference type="Gene3D" id="2.40.420.20">
    <property type="match status" value="1"/>
</dbReference>
<proteinExistence type="inferred from homology"/>
<dbReference type="Pfam" id="PF11604">
    <property type="entry name" value="CusF_Ec"/>
    <property type="match status" value="2"/>
</dbReference>
<dbReference type="EMBL" id="FOLO01000008">
    <property type="protein sequence ID" value="SFC38462.1"/>
    <property type="molecule type" value="Genomic_DNA"/>
</dbReference>
<dbReference type="InterPro" id="IPR058791">
    <property type="entry name" value="3HB_CusB"/>
</dbReference>
<evidence type="ECO:0000256" key="1">
    <source>
        <dbReference type="ARBA" id="ARBA00009477"/>
    </source>
</evidence>
<evidence type="ECO:0000259" key="4">
    <source>
        <dbReference type="Pfam" id="PF25869"/>
    </source>
</evidence>
<dbReference type="Gene3D" id="2.40.30.170">
    <property type="match status" value="1"/>
</dbReference>
<accession>A0A1I1IRY1</accession>
<dbReference type="InterPro" id="IPR051909">
    <property type="entry name" value="MFP_Cation_Efflux"/>
</dbReference>
<dbReference type="NCBIfam" id="TIGR01730">
    <property type="entry name" value="RND_mfp"/>
    <property type="match status" value="1"/>
</dbReference>
<dbReference type="Proteomes" id="UP000198862">
    <property type="component" value="Unassembled WGS sequence"/>
</dbReference>
<dbReference type="InterPro" id="IPR058649">
    <property type="entry name" value="CzcB_C"/>
</dbReference>
<dbReference type="SUPFAM" id="SSF111369">
    <property type="entry name" value="HlyD-like secretion proteins"/>
    <property type="match status" value="1"/>
</dbReference>
<evidence type="ECO:0000259" key="7">
    <source>
        <dbReference type="Pfam" id="PF25975"/>
    </source>
</evidence>
<protein>
    <submittedName>
        <fullName evidence="8">Membrane fusion protein, Cu(I)/Ag(I) efflux system</fullName>
    </submittedName>
</protein>
<dbReference type="InterPro" id="IPR006143">
    <property type="entry name" value="RND_pump_MFP"/>
</dbReference>
<keyword evidence="2" id="KW-0813">Transport</keyword>
<dbReference type="Gene3D" id="6.10.140.730">
    <property type="match status" value="1"/>
</dbReference>
<dbReference type="PANTHER" id="PTHR30097">
    <property type="entry name" value="CATION EFFLUX SYSTEM PROTEIN CUSB"/>
    <property type="match status" value="1"/>
</dbReference>
<dbReference type="Pfam" id="PF25954">
    <property type="entry name" value="Beta-barrel_RND_2"/>
    <property type="match status" value="1"/>
</dbReference>
<dbReference type="RefSeq" id="WP_091982480.1">
    <property type="nucleotide sequence ID" value="NZ_FOLO01000008.1"/>
</dbReference>
<dbReference type="Gene3D" id="2.40.50.320">
    <property type="entry name" value="Copper binding periplasmic protein CusF"/>
    <property type="match status" value="2"/>
</dbReference>
<dbReference type="GO" id="GO:0046914">
    <property type="term" value="F:transition metal ion binding"/>
    <property type="evidence" value="ECO:0007669"/>
    <property type="project" value="TreeGrafter"/>
</dbReference>
<dbReference type="GO" id="GO:0030288">
    <property type="term" value="C:outer membrane-bounded periplasmic space"/>
    <property type="evidence" value="ECO:0007669"/>
    <property type="project" value="TreeGrafter"/>
</dbReference>
<evidence type="ECO:0000256" key="2">
    <source>
        <dbReference type="ARBA" id="ARBA00022448"/>
    </source>
</evidence>
<evidence type="ECO:0000259" key="5">
    <source>
        <dbReference type="Pfam" id="PF25919"/>
    </source>
</evidence>
<sequence length="586" mass="65253">MNSNIKLVLAAIFGSAITLGITSQLQTTVSSGESTDSENKPMYWVAPMDANYKRDKPGLSPMGMDLVPVYADGASGSDSGPGTIKISPDVVNNLGVRTAKAKVKQLHLEIKTVGYVKYDEEQLVHIHPRVEGWVEKLYIKALGDPVKKGEPLYSLYSPALVNAQEELLLAIGRKNTRLIRAAEDRLTALQLPKSAIAAIKKTRKISQTITFYAPQTGVVENLKIREGFFVKPGTKIMSIGALNEVWVEAEVFERQANQVEKGSAVTMTLDYLPGREWVGKVDYIHPTLDEKTRTVKVRLRFKNQDMMLKPNMFAQVSIHAQGNEALLIPTEALIRTGSQDRVVLALGEGQFKSLAVKVGRFDNDSVEVLSGLVEGDKIVTSAQFLLDSESSKSSDFKRMYHDEYPMSVWVEASINNLMASHNMINVDHQAIDDWEWPQMTMDFIVAPQVDFTSLEIGMTLHIEITKDEVGEYKVTKIHIPEQNQTTNMNSMATVSGKINAVMIDHKMLNISRGPIEKWDRPAATLDFMVNDDIDLSLLKVDMAIEFTFEINNGEFIITELSLKEIGQDAQEEVQIDKPNSTEHSGH</sequence>
<dbReference type="GO" id="GO:0016020">
    <property type="term" value="C:membrane"/>
    <property type="evidence" value="ECO:0007669"/>
    <property type="project" value="InterPro"/>
</dbReference>
<dbReference type="GO" id="GO:0015679">
    <property type="term" value="P:plasma membrane copper ion transport"/>
    <property type="evidence" value="ECO:0007669"/>
    <property type="project" value="TreeGrafter"/>
</dbReference>
<dbReference type="AlphaFoldDB" id="A0A1I1IRY1"/>
<dbReference type="Pfam" id="PF25919">
    <property type="entry name" value="BSH_CusB"/>
    <property type="match status" value="1"/>
</dbReference>
<keyword evidence="9" id="KW-1185">Reference proteome</keyword>
<organism evidence="8 9">
    <name type="scientific">Pseudoalteromonas denitrificans DSM 6059</name>
    <dbReference type="NCBI Taxonomy" id="1123010"/>
    <lineage>
        <taxon>Bacteria</taxon>
        <taxon>Pseudomonadati</taxon>
        <taxon>Pseudomonadota</taxon>
        <taxon>Gammaproteobacteria</taxon>
        <taxon>Alteromonadales</taxon>
        <taxon>Pseudoalteromonadaceae</taxon>
        <taxon>Pseudoalteromonas</taxon>
    </lineage>
</organism>
<dbReference type="InterPro" id="IPR058792">
    <property type="entry name" value="Beta-barrel_RND_2"/>
</dbReference>
<reference evidence="8 9" key="1">
    <citation type="submission" date="2016-10" db="EMBL/GenBank/DDBJ databases">
        <authorList>
            <person name="de Groot N.N."/>
        </authorList>
    </citation>
    <scope>NUCLEOTIDE SEQUENCE [LARGE SCALE GENOMIC DNA]</scope>
    <source>
        <strain evidence="8 9">DSM 6059</strain>
    </source>
</reference>
<name>A0A1I1IRY1_9GAMM</name>
<evidence type="ECO:0000313" key="9">
    <source>
        <dbReference type="Proteomes" id="UP000198862"/>
    </source>
</evidence>
<evidence type="ECO:0000259" key="6">
    <source>
        <dbReference type="Pfam" id="PF25954"/>
    </source>
</evidence>
<dbReference type="InterPro" id="IPR021647">
    <property type="entry name" value="CusF_Ec"/>
</dbReference>
<comment type="similarity">
    <text evidence="1">Belongs to the membrane fusion protein (MFP) (TC 8.A.1) family.</text>
</comment>
<dbReference type="STRING" id="1123010.SAMN02745724_01570"/>
<feature type="domain" description="CusB-like three alpha-helical bundle" evidence="4">
    <location>
        <begin position="160"/>
        <end position="206"/>
    </location>
</feature>
<dbReference type="InterPro" id="IPR058790">
    <property type="entry name" value="BSH_CusB"/>
</dbReference>
<dbReference type="InterPro" id="IPR042230">
    <property type="entry name" value="CusF_sf"/>
</dbReference>
<gene>
    <name evidence="8" type="ORF">SAMN02745724_01570</name>
</gene>
<dbReference type="PANTHER" id="PTHR30097:SF15">
    <property type="entry name" value="CATION EFFLUX SYSTEM PROTEIN CUSB"/>
    <property type="match status" value="1"/>
</dbReference>
<dbReference type="Pfam" id="PF25869">
    <property type="entry name" value="3HB_CusB"/>
    <property type="match status" value="1"/>
</dbReference>
<dbReference type="InterPro" id="IPR045800">
    <property type="entry name" value="HMBD"/>
</dbReference>
<dbReference type="FunFam" id="2.40.30.170:FF:000010">
    <property type="entry name" value="Efflux RND transporter periplasmic adaptor subunit"/>
    <property type="match status" value="1"/>
</dbReference>
<dbReference type="Pfam" id="PF19335">
    <property type="entry name" value="HMBD"/>
    <property type="match status" value="1"/>
</dbReference>
<evidence type="ECO:0000313" key="8">
    <source>
        <dbReference type="EMBL" id="SFC38462.1"/>
    </source>
</evidence>
<dbReference type="GO" id="GO:0022857">
    <property type="term" value="F:transmembrane transporter activity"/>
    <property type="evidence" value="ECO:0007669"/>
    <property type="project" value="InterPro"/>
</dbReference>
<dbReference type="OrthoDB" id="9806939at2"/>
<feature type="domain" description="CzcB-like C-terminal circularly permuted SH3-like" evidence="7">
    <location>
        <begin position="328"/>
        <end position="386"/>
    </location>
</feature>
<dbReference type="Pfam" id="PF25975">
    <property type="entry name" value="CzcB_C"/>
    <property type="match status" value="1"/>
</dbReference>
<dbReference type="GO" id="GO:0060003">
    <property type="term" value="P:copper ion export"/>
    <property type="evidence" value="ECO:0007669"/>
    <property type="project" value="TreeGrafter"/>
</dbReference>
<dbReference type="Gene3D" id="2.40.50.100">
    <property type="match status" value="1"/>
</dbReference>
<evidence type="ECO:0000259" key="3">
    <source>
        <dbReference type="Pfam" id="PF19335"/>
    </source>
</evidence>